<feature type="region of interest" description="Disordered" evidence="1">
    <location>
        <begin position="33"/>
        <end position="52"/>
    </location>
</feature>
<keyword evidence="2" id="KW-0732">Signal</keyword>
<dbReference type="GO" id="GO:0043448">
    <property type="term" value="P:alkane catabolic process"/>
    <property type="evidence" value="ECO:0007669"/>
    <property type="project" value="TreeGrafter"/>
</dbReference>
<evidence type="ECO:0000313" key="3">
    <source>
        <dbReference type="EMBL" id="KAA5838261.1"/>
    </source>
</evidence>
<dbReference type="Pfam" id="PF03640">
    <property type="entry name" value="Lipoprotein_15"/>
    <property type="match status" value="2"/>
</dbReference>
<dbReference type="PROSITE" id="PS51257">
    <property type="entry name" value="PROKAR_LIPOPROTEIN"/>
    <property type="match status" value="1"/>
</dbReference>
<gene>
    <name evidence="3" type="ORF">F1721_02105</name>
</gene>
<evidence type="ECO:0000256" key="2">
    <source>
        <dbReference type="SAM" id="SignalP"/>
    </source>
</evidence>
<dbReference type="RefSeq" id="WP_150064767.1">
    <property type="nucleotide sequence ID" value="NZ_VWPH01000001.1"/>
</dbReference>
<protein>
    <recommendedName>
        <fullName evidence="5">Lipoprotein</fullName>
    </recommendedName>
</protein>
<name>A0A5M7CEV0_SACHI</name>
<dbReference type="PANTHER" id="PTHR39335:SF1">
    <property type="entry name" value="BLL4220 PROTEIN"/>
    <property type="match status" value="1"/>
</dbReference>
<dbReference type="Proteomes" id="UP000323946">
    <property type="component" value="Unassembled WGS sequence"/>
</dbReference>
<evidence type="ECO:0000313" key="4">
    <source>
        <dbReference type="Proteomes" id="UP000323946"/>
    </source>
</evidence>
<evidence type="ECO:0008006" key="5">
    <source>
        <dbReference type="Google" id="ProtNLM"/>
    </source>
</evidence>
<dbReference type="AlphaFoldDB" id="A0A5M7CEV0"/>
<feature type="signal peptide" evidence="2">
    <location>
        <begin position="1"/>
        <end position="26"/>
    </location>
</feature>
<comment type="caution">
    <text evidence="3">The sequence shown here is derived from an EMBL/GenBank/DDBJ whole genome shotgun (WGS) entry which is preliminary data.</text>
</comment>
<keyword evidence="4" id="KW-1185">Reference proteome</keyword>
<feature type="chain" id="PRO_5024369282" description="Lipoprotein" evidence="2">
    <location>
        <begin position="27"/>
        <end position="173"/>
    </location>
</feature>
<dbReference type="PANTHER" id="PTHR39335">
    <property type="entry name" value="BLL4220 PROTEIN"/>
    <property type="match status" value="1"/>
</dbReference>
<dbReference type="InterPro" id="IPR005297">
    <property type="entry name" value="Lipoprotein_repeat"/>
</dbReference>
<accession>A0A5M7CEV0</accession>
<organism evidence="3 4">
    <name type="scientific">Saccharopolyspora hirsuta</name>
    <dbReference type="NCBI Taxonomy" id="1837"/>
    <lineage>
        <taxon>Bacteria</taxon>
        <taxon>Bacillati</taxon>
        <taxon>Actinomycetota</taxon>
        <taxon>Actinomycetes</taxon>
        <taxon>Pseudonocardiales</taxon>
        <taxon>Pseudonocardiaceae</taxon>
        <taxon>Saccharopolyspora</taxon>
    </lineage>
</organism>
<dbReference type="OrthoDB" id="597632at2"/>
<reference evidence="3 4" key="1">
    <citation type="submission" date="2019-09" db="EMBL/GenBank/DDBJ databases">
        <title>Draft genome sequence of the thermophilic Saccharopolyspora hirsuta VKM Ac-666T.</title>
        <authorList>
            <person name="Lobastova T.G."/>
            <person name="Fokina V."/>
            <person name="Bragin E.Y."/>
            <person name="Shtratnikova V.Y."/>
            <person name="Starodumova I.P."/>
            <person name="Tarlachkov S.V."/>
            <person name="Donova M.V."/>
        </authorList>
    </citation>
    <scope>NUCLEOTIDE SEQUENCE [LARGE SCALE GENOMIC DNA]</scope>
    <source>
        <strain evidence="3 4">VKM Ac-666</strain>
    </source>
</reference>
<sequence length="173" mass="17798">MRRFIRDRAAAPRSIGLIGSALFVAAACVPGGEEPAGSGVGTPPPPETAPPVTGGAVVVRTEQVPGLGPVLTGPDGRAVYLFDQDGESKPTCVDGCARDWPPLTATAPPEAGPNVDPALLTTTRRQDGATQVVYHGHPLYYYVGDDVPGQANGHGVRSAGGYWYALSPAGNRI</sequence>
<dbReference type="EMBL" id="VWPH01000001">
    <property type="protein sequence ID" value="KAA5838261.1"/>
    <property type="molecule type" value="Genomic_DNA"/>
</dbReference>
<evidence type="ECO:0000256" key="1">
    <source>
        <dbReference type="SAM" id="MobiDB-lite"/>
    </source>
</evidence>
<proteinExistence type="predicted"/>